<evidence type="ECO:0000313" key="1">
    <source>
        <dbReference type="EMBL" id="AYL37930.1"/>
    </source>
</evidence>
<protein>
    <recommendedName>
        <fullName evidence="3">Lipoprotein</fullName>
    </recommendedName>
</protein>
<reference evidence="1 2" key="1">
    <citation type="submission" date="2017-09" db="EMBL/GenBank/DDBJ databases">
        <authorList>
            <person name="Zhang H."/>
            <person name="Hu S."/>
            <person name="Xu J."/>
            <person name="He Z."/>
        </authorList>
    </citation>
    <scope>NUCLEOTIDE SEQUENCE [LARGE SCALE GENOMIC DNA]</scope>
    <source>
        <strain evidence="1 2">TXX3120</strain>
    </source>
</reference>
<dbReference type="Proteomes" id="UP000282170">
    <property type="component" value="Chromosome"/>
</dbReference>
<accession>A0A494UTS4</accession>
<proteinExistence type="predicted"/>
<dbReference type="KEGG" id="sfug:CNQ36_22515"/>
<sequence>MVLRSVPGARRRRTRLLRGVASGGLALAGVLVAGCGAGAGAASEPEVRRDEKVIRQYFPEFGDFEEVVWAGETLGDDSRGSVPGPSDVRVSGVVRLAESDARRLRGAYEWRPAPGSPDVLPGIRPHVPGEADWLTSEGFTATVTGGRYPGDFHLDLQRKTLVFDAMNPTKKNP</sequence>
<dbReference type="EMBL" id="CP023407">
    <property type="protein sequence ID" value="AYL37930.1"/>
    <property type="molecule type" value="Genomic_DNA"/>
</dbReference>
<evidence type="ECO:0000313" key="2">
    <source>
        <dbReference type="Proteomes" id="UP000282170"/>
    </source>
</evidence>
<dbReference type="AlphaFoldDB" id="A0A494UTS4"/>
<organism evidence="1 2">
    <name type="scientific">Streptomyces fungicidicus</name>
    <dbReference type="NCBI Taxonomy" id="68203"/>
    <lineage>
        <taxon>Bacteria</taxon>
        <taxon>Bacillati</taxon>
        <taxon>Actinomycetota</taxon>
        <taxon>Actinomycetes</taxon>
        <taxon>Kitasatosporales</taxon>
        <taxon>Streptomycetaceae</taxon>
        <taxon>Streptomyces</taxon>
    </lineage>
</organism>
<gene>
    <name evidence="1" type="ORF">CNQ36_22515</name>
</gene>
<dbReference type="PROSITE" id="PS51257">
    <property type="entry name" value="PROKAR_LIPOPROTEIN"/>
    <property type="match status" value="1"/>
</dbReference>
<keyword evidence="2" id="KW-1185">Reference proteome</keyword>
<evidence type="ECO:0008006" key="3">
    <source>
        <dbReference type="Google" id="ProtNLM"/>
    </source>
</evidence>
<name>A0A494UTS4_9ACTN</name>